<proteinExistence type="inferred from homology"/>
<dbReference type="CDD" id="cd05233">
    <property type="entry name" value="SDR_c"/>
    <property type="match status" value="1"/>
</dbReference>
<dbReference type="SUPFAM" id="SSF51735">
    <property type="entry name" value="NAD(P)-binding Rossmann-fold domains"/>
    <property type="match status" value="1"/>
</dbReference>
<evidence type="ECO:0000313" key="3">
    <source>
        <dbReference type="EMBL" id="MCX4238046.1"/>
    </source>
</evidence>
<keyword evidence="2 3" id="KW-0560">Oxidoreductase</keyword>
<dbReference type="NCBIfam" id="NF005559">
    <property type="entry name" value="PRK07231.1"/>
    <property type="match status" value="1"/>
</dbReference>
<keyword evidence="4" id="KW-1185">Reference proteome</keyword>
<dbReference type="Gene3D" id="3.40.50.720">
    <property type="entry name" value="NAD(P)-binding Rossmann-like Domain"/>
    <property type="match status" value="1"/>
</dbReference>
<dbReference type="GO" id="GO:0047936">
    <property type="term" value="F:glucose 1-dehydrogenase [NAD(P)+] activity"/>
    <property type="evidence" value="ECO:0007669"/>
    <property type="project" value="UniProtKB-EC"/>
</dbReference>
<comment type="caution">
    <text evidence="3">The sequence shown here is derived from an EMBL/GenBank/DDBJ whole genome shotgun (WGS) entry which is preliminary data.</text>
</comment>
<comment type="similarity">
    <text evidence="1">Belongs to the short-chain dehydrogenases/reductases (SDR) family.</text>
</comment>
<reference evidence="3" key="1">
    <citation type="journal article" date="2022" name="bioRxiv">
        <title>Discovery and biosynthetic assessment of Streptomyces ortus sp nov. isolated from a deep-sea sponge.</title>
        <authorList>
            <person name="Williams S.E."/>
        </authorList>
    </citation>
    <scope>NUCLEOTIDE SEQUENCE</scope>
    <source>
        <strain evidence="3">A15ISP2-DRY2</strain>
    </source>
</reference>
<name>A0ABT3VE13_9ACTN</name>
<dbReference type="PRINTS" id="PR00081">
    <property type="entry name" value="GDHRDH"/>
</dbReference>
<dbReference type="RefSeq" id="WP_267030382.1">
    <property type="nucleotide sequence ID" value="NZ_JAIFZO010000002.1"/>
</dbReference>
<dbReference type="EMBL" id="JAIFZO010000002">
    <property type="protein sequence ID" value="MCX4238046.1"/>
    <property type="molecule type" value="Genomic_DNA"/>
</dbReference>
<dbReference type="Pfam" id="PF13561">
    <property type="entry name" value="adh_short_C2"/>
    <property type="match status" value="1"/>
</dbReference>
<evidence type="ECO:0000256" key="2">
    <source>
        <dbReference type="ARBA" id="ARBA00023002"/>
    </source>
</evidence>
<dbReference type="InterPro" id="IPR002347">
    <property type="entry name" value="SDR_fam"/>
</dbReference>
<evidence type="ECO:0000256" key="1">
    <source>
        <dbReference type="ARBA" id="ARBA00006484"/>
    </source>
</evidence>
<dbReference type="Proteomes" id="UP001165590">
    <property type="component" value="Unassembled WGS sequence"/>
</dbReference>
<dbReference type="PANTHER" id="PTHR43669:SF3">
    <property type="entry name" value="ALCOHOL DEHYDROGENASE, PUTATIVE (AFU_ORTHOLOGUE AFUA_3G03445)-RELATED"/>
    <property type="match status" value="1"/>
</dbReference>
<evidence type="ECO:0000313" key="4">
    <source>
        <dbReference type="Proteomes" id="UP001165590"/>
    </source>
</evidence>
<protein>
    <submittedName>
        <fullName evidence="3">Glucose 1-dehydrogenase</fullName>
        <ecNumber evidence="3">1.1.1.47</ecNumber>
    </submittedName>
</protein>
<organism evidence="3 4">
    <name type="scientific">Streptomyces ortus</name>
    <dbReference type="NCBI Taxonomy" id="2867268"/>
    <lineage>
        <taxon>Bacteria</taxon>
        <taxon>Bacillati</taxon>
        <taxon>Actinomycetota</taxon>
        <taxon>Actinomycetes</taxon>
        <taxon>Kitasatosporales</taxon>
        <taxon>Streptomycetaceae</taxon>
        <taxon>Streptomyces</taxon>
    </lineage>
</organism>
<dbReference type="PANTHER" id="PTHR43669">
    <property type="entry name" value="5-KETO-D-GLUCONATE 5-REDUCTASE"/>
    <property type="match status" value="1"/>
</dbReference>
<gene>
    <name evidence="3" type="ORF">K3769_35820</name>
</gene>
<dbReference type="EC" id="1.1.1.47" evidence="3"/>
<dbReference type="PRINTS" id="PR00080">
    <property type="entry name" value="SDRFAMILY"/>
</dbReference>
<dbReference type="InterPro" id="IPR036291">
    <property type="entry name" value="NAD(P)-bd_dom_sf"/>
</dbReference>
<sequence>MTRFDDHAVLVTGAGQGIGEATAHRFAEEGASVLVTDRDKARAERVAAAIRDSGGTAVSYACDVADPAAVDGAVGTAVDSFGRLDVLVNNAYACHPDPGSFEEQEDGPWYEDFEITLHGAYRCIRAALPHLVAAGGRGAIVSIGSVNAERHFGSHAYSAAKAALASLTRTVAVESAPRGVRVNLVEPGTIRTHAWDGRAEVLERAAGHYPLGRVGEPADIASAVAFLASADASWITGVTLPVDGGLLVSNLGMLRDMS</sequence>
<accession>A0ABT3VE13</accession>